<evidence type="ECO:0000313" key="7">
    <source>
        <dbReference type="EMBL" id="SAL50892.1"/>
    </source>
</evidence>
<evidence type="ECO:0000256" key="4">
    <source>
        <dbReference type="PROSITE-ProRule" id="PRU00335"/>
    </source>
</evidence>
<feature type="domain" description="HTH tetR-type" evidence="6">
    <location>
        <begin position="35"/>
        <end position="95"/>
    </location>
</feature>
<accession>A0A158I2S2</accession>
<dbReference type="Gene3D" id="1.10.357.10">
    <property type="entry name" value="Tetracycline Repressor, domain 2"/>
    <property type="match status" value="1"/>
</dbReference>
<dbReference type="InterPro" id="IPR036271">
    <property type="entry name" value="Tet_transcr_reg_TetR-rel_C_sf"/>
</dbReference>
<evidence type="ECO:0000256" key="1">
    <source>
        <dbReference type="ARBA" id="ARBA00023015"/>
    </source>
</evidence>
<dbReference type="InterPro" id="IPR009057">
    <property type="entry name" value="Homeodomain-like_sf"/>
</dbReference>
<feature type="DNA-binding region" description="H-T-H motif" evidence="4">
    <location>
        <begin position="58"/>
        <end position="77"/>
    </location>
</feature>
<evidence type="ECO:0000313" key="8">
    <source>
        <dbReference type="Proteomes" id="UP000054683"/>
    </source>
</evidence>
<keyword evidence="1" id="KW-0805">Transcription regulation</keyword>
<dbReference type="SUPFAM" id="SSF48498">
    <property type="entry name" value="Tetracyclin repressor-like, C-terminal domain"/>
    <property type="match status" value="1"/>
</dbReference>
<gene>
    <name evidence="7" type="ORF">AWB69_05190</name>
</gene>
<dbReference type="InterPro" id="IPR001647">
    <property type="entry name" value="HTH_TetR"/>
</dbReference>
<dbReference type="SUPFAM" id="SSF46689">
    <property type="entry name" value="Homeodomain-like"/>
    <property type="match status" value="1"/>
</dbReference>
<sequence>MKNGPSTDHKAPVLPKTKTKKTIAQPVQDKPYHHGSLPHALLEAAEAVLRRDGIASLTLRSIAREAGVSHMAPRHHFGDLAGVLSELAASGHRRLTASMVAKAEGLPPGPASRKAIARAYVSFAVDNPDLLRLMFRSEMLDHTRVSLVEARQLSARALVGAFDEPLKPTPGKSTTFGRLDAPQAIAMTAAWAYVHGLASLLIDGRLKALAASAEGIGNTEELVDAAIEHVQLIHEAGLKLKAGQTATNRQAKKPKSQMSDSL</sequence>
<feature type="region of interest" description="Disordered" evidence="5">
    <location>
        <begin position="1"/>
        <end position="24"/>
    </location>
</feature>
<dbReference type="InterPro" id="IPR050109">
    <property type="entry name" value="HTH-type_TetR-like_transc_reg"/>
</dbReference>
<dbReference type="AlphaFoldDB" id="A0A158I2S2"/>
<protein>
    <submittedName>
        <fullName evidence="7">TetR family transcriptional regulator</fullName>
    </submittedName>
</protein>
<evidence type="ECO:0000256" key="5">
    <source>
        <dbReference type="SAM" id="MobiDB-lite"/>
    </source>
</evidence>
<dbReference type="PANTHER" id="PTHR30055:SF220">
    <property type="entry name" value="TETR-FAMILY REGULATORY PROTEIN"/>
    <property type="match status" value="1"/>
</dbReference>
<dbReference type="OrthoDB" id="5293556at2"/>
<dbReference type="Pfam" id="PF00440">
    <property type="entry name" value="TetR_N"/>
    <property type="match status" value="1"/>
</dbReference>
<dbReference type="PROSITE" id="PS50977">
    <property type="entry name" value="HTH_TETR_2"/>
    <property type="match status" value="1"/>
</dbReference>
<organism evidence="7 8">
    <name type="scientific">Caballeronia udeis</name>
    <dbReference type="NCBI Taxonomy" id="1232866"/>
    <lineage>
        <taxon>Bacteria</taxon>
        <taxon>Pseudomonadati</taxon>
        <taxon>Pseudomonadota</taxon>
        <taxon>Betaproteobacteria</taxon>
        <taxon>Burkholderiales</taxon>
        <taxon>Burkholderiaceae</taxon>
        <taxon>Caballeronia</taxon>
    </lineage>
</organism>
<dbReference type="Proteomes" id="UP000054683">
    <property type="component" value="Unassembled WGS sequence"/>
</dbReference>
<dbReference type="Pfam" id="PF13305">
    <property type="entry name" value="TetR_C_33"/>
    <property type="match status" value="1"/>
</dbReference>
<reference evidence="7 8" key="1">
    <citation type="submission" date="2016-01" db="EMBL/GenBank/DDBJ databases">
        <authorList>
            <person name="Oliw E.H."/>
        </authorList>
    </citation>
    <scope>NUCLEOTIDE SEQUENCE [LARGE SCALE GENOMIC DNA]</scope>
    <source>
        <strain evidence="7">LMG 27134</strain>
    </source>
</reference>
<dbReference type="GO" id="GO:0000976">
    <property type="term" value="F:transcription cis-regulatory region binding"/>
    <property type="evidence" value="ECO:0007669"/>
    <property type="project" value="TreeGrafter"/>
</dbReference>
<proteinExistence type="predicted"/>
<evidence type="ECO:0000256" key="2">
    <source>
        <dbReference type="ARBA" id="ARBA00023125"/>
    </source>
</evidence>
<dbReference type="InterPro" id="IPR025996">
    <property type="entry name" value="MT1864/Rv1816-like_C"/>
</dbReference>
<evidence type="ECO:0000259" key="6">
    <source>
        <dbReference type="PROSITE" id="PS50977"/>
    </source>
</evidence>
<evidence type="ECO:0000256" key="3">
    <source>
        <dbReference type="ARBA" id="ARBA00023163"/>
    </source>
</evidence>
<keyword evidence="3" id="KW-0804">Transcription</keyword>
<keyword evidence="2 4" id="KW-0238">DNA-binding</keyword>
<dbReference type="PANTHER" id="PTHR30055">
    <property type="entry name" value="HTH-TYPE TRANSCRIPTIONAL REGULATOR RUTR"/>
    <property type="match status" value="1"/>
</dbReference>
<name>A0A158I2S2_9BURK</name>
<dbReference type="EMBL" id="FCOK02000039">
    <property type="protein sequence ID" value="SAL50892.1"/>
    <property type="molecule type" value="Genomic_DNA"/>
</dbReference>
<dbReference type="GO" id="GO:0003700">
    <property type="term" value="F:DNA-binding transcription factor activity"/>
    <property type="evidence" value="ECO:0007669"/>
    <property type="project" value="TreeGrafter"/>
</dbReference>